<dbReference type="SUPFAM" id="SSF48097">
    <property type="entry name" value="Regulator of G-protein signaling, RGS"/>
    <property type="match status" value="1"/>
</dbReference>
<keyword evidence="3" id="KW-1185">Reference proteome</keyword>
<comment type="caution">
    <text evidence="2">The sequence shown here is derived from an EMBL/GenBank/DDBJ whole genome shotgun (WGS) entry which is preliminary data.</text>
</comment>
<sequence>MLDTYIRSSANQEINIPCDLRQDLIAHLDNGNFHPNIFTKLNKCVVELMRVNAFIPWISASHSSPQSPPTSSDMAPSLSTSSSHSSPTSFSFPSFDRLSSFSKLKSPTLRSSLPALDTSTQCIQDILQEPASTRYRTMLQRVKVSLQPNTIKSSWKRSI</sequence>
<evidence type="ECO:0000313" key="3">
    <source>
        <dbReference type="Proteomes" id="UP000242146"/>
    </source>
</evidence>
<dbReference type="STRING" id="101127.A0A1X2GQU2"/>
<dbReference type="InterPro" id="IPR036305">
    <property type="entry name" value="RGS_sf"/>
</dbReference>
<dbReference type="InterPro" id="IPR044926">
    <property type="entry name" value="RGS_subdomain_2"/>
</dbReference>
<proteinExistence type="predicted"/>
<dbReference type="OrthoDB" id="10266999at2759"/>
<feature type="region of interest" description="Disordered" evidence="1">
    <location>
        <begin position="61"/>
        <end position="92"/>
    </location>
</feature>
<protein>
    <recommendedName>
        <fullName evidence="4">RGS domain-containing protein</fullName>
    </recommendedName>
</protein>
<dbReference type="EMBL" id="MCGT01000005">
    <property type="protein sequence ID" value="ORX59445.1"/>
    <property type="molecule type" value="Genomic_DNA"/>
</dbReference>
<accession>A0A1X2GQU2</accession>
<gene>
    <name evidence="2" type="ORF">DM01DRAFT_1332924</name>
</gene>
<evidence type="ECO:0000313" key="2">
    <source>
        <dbReference type="EMBL" id="ORX59445.1"/>
    </source>
</evidence>
<evidence type="ECO:0000256" key="1">
    <source>
        <dbReference type="SAM" id="MobiDB-lite"/>
    </source>
</evidence>
<evidence type="ECO:0008006" key="4">
    <source>
        <dbReference type="Google" id="ProtNLM"/>
    </source>
</evidence>
<organism evidence="2 3">
    <name type="scientific">Hesseltinella vesiculosa</name>
    <dbReference type="NCBI Taxonomy" id="101127"/>
    <lineage>
        <taxon>Eukaryota</taxon>
        <taxon>Fungi</taxon>
        <taxon>Fungi incertae sedis</taxon>
        <taxon>Mucoromycota</taxon>
        <taxon>Mucoromycotina</taxon>
        <taxon>Mucoromycetes</taxon>
        <taxon>Mucorales</taxon>
        <taxon>Cunninghamellaceae</taxon>
        <taxon>Hesseltinella</taxon>
    </lineage>
</organism>
<name>A0A1X2GQU2_9FUNG</name>
<reference evidence="2 3" key="1">
    <citation type="submission" date="2016-07" db="EMBL/GenBank/DDBJ databases">
        <title>Pervasive Adenine N6-methylation of Active Genes in Fungi.</title>
        <authorList>
            <consortium name="DOE Joint Genome Institute"/>
            <person name="Mondo S.J."/>
            <person name="Dannebaum R.O."/>
            <person name="Kuo R.C."/>
            <person name="Labutti K."/>
            <person name="Haridas S."/>
            <person name="Kuo A."/>
            <person name="Salamov A."/>
            <person name="Ahrendt S.R."/>
            <person name="Lipzen A."/>
            <person name="Sullivan W."/>
            <person name="Andreopoulos W.B."/>
            <person name="Clum A."/>
            <person name="Lindquist E."/>
            <person name="Daum C."/>
            <person name="Ramamoorthy G.K."/>
            <person name="Gryganskyi A."/>
            <person name="Culley D."/>
            <person name="Magnuson J.K."/>
            <person name="James T.Y."/>
            <person name="O'Malley M.A."/>
            <person name="Stajich J.E."/>
            <person name="Spatafora J.W."/>
            <person name="Visel A."/>
            <person name="Grigoriev I.V."/>
        </authorList>
    </citation>
    <scope>NUCLEOTIDE SEQUENCE [LARGE SCALE GENOMIC DNA]</scope>
    <source>
        <strain evidence="2 3">NRRL 3301</strain>
    </source>
</reference>
<dbReference type="Gene3D" id="1.10.167.10">
    <property type="entry name" value="Regulator of G-protein Signalling 4, domain 2"/>
    <property type="match status" value="1"/>
</dbReference>
<dbReference type="Proteomes" id="UP000242146">
    <property type="component" value="Unassembled WGS sequence"/>
</dbReference>
<dbReference type="AlphaFoldDB" id="A0A1X2GQU2"/>